<evidence type="ECO:0000313" key="3">
    <source>
        <dbReference type="Proteomes" id="UP000828390"/>
    </source>
</evidence>
<sequence>MTLKIWIFPVIVATSVATALGSPCSVQNRASNLLECITGIMTQFMDSEVFGFGRQYPTICPETVASIDPKCNNFRLNNNDSLGTWLFQSNVINSLDRFLSVRYESTDSK</sequence>
<protein>
    <submittedName>
        <fullName evidence="2">Uncharacterized protein</fullName>
    </submittedName>
</protein>
<comment type="caution">
    <text evidence="2">The sequence shown here is derived from an EMBL/GenBank/DDBJ whole genome shotgun (WGS) entry which is preliminary data.</text>
</comment>
<organism evidence="2 3">
    <name type="scientific">Dreissena polymorpha</name>
    <name type="common">Zebra mussel</name>
    <name type="synonym">Mytilus polymorpha</name>
    <dbReference type="NCBI Taxonomy" id="45954"/>
    <lineage>
        <taxon>Eukaryota</taxon>
        <taxon>Metazoa</taxon>
        <taxon>Spiralia</taxon>
        <taxon>Lophotrochozoa</taxon>
        <taxon>Mollusca</taxon>
        <taxon>Bivalvia</taxon>
        <taxon>Autobranchia</taxon>
        <taxon>Heteroconchia</taxon>
        <taxon>Euheterodonta</taxon>
        <taxon>Imparidentia</taxon>
        <taxon>Neoheterodontei</taxon>
        <taxon>Myida</taxon>
        <taxon>Dreissenoidea</taxon>
        <taxon>Dreissenidae</taxon>
        <taxon>Dreissena</taxon>
    </lineage>
</organism>
<accession>A0A9D4JEY7</accession>
<proteinExistence type="predicted"/>
<dbReference type="Proteomes" id="UP000828390">
    <property type="component" value="Unassembled WGS sequence"/>
</dbReference>
<feature type="signal peptide" evidence="1">
    <location>
        <begin position="1"/>
        <end position="21"/>
    </location>
</feature>
<dbReference type="AlphaFoldDB" id="A0A9D4JEY7"/>
<reference evidence="2" key="2">
    <citation type="submission" date="2020-11" db="EMBL/GenBank/DDBJ databases">
        <authorList>
            <person name="McCartney M.A."/>
            <person name="Auch B."/>
            <person name="Kono T."/>
            <person name="Mallez S."/>
            <person name="Becker A."/>
            <person name="Gohl D.M."/>
            <person name="Silverstein K.A.T."/>
            <person name="Koren S."/>
            <person name="Bechman K.B."/>
            <person name="Herman A."/>
            <person name="Abrahante J.E."/>
            <person name="Garbe J."/>
        </authorList>
    </citation>
    <scope>NUCLEOTIDE SEQUENCE</scope>
    <source>
        <strain evidence="2">Duluth1</strain>
        <tissue evidence="2">Whole animal</tissue>
    </source>
</reference>
<evidence type="ECO:0000256" key="1">
    <source>
        <dbReference type="SAM" id="SignalP"/>
    </source>
</evidence>
<keyword evidence="3" id="KW-1185">Reference proteome</keyword>
<name>A0A9D4JEY7_DREPO</name>
<evidence type="ECO:0000313" key="2">
    <source>
        <dbReference type="EMBL" id="KAH3806193.1"/>
    </source>
</evidence>
<feature type="chain" id="PRO_5039194833" evidence="1">
    <location>
        <begin position="22"/>
        <end position="109"/>
    </location>
</feature>
<dbReference type="EMBL" id="JAIWYP010000006">
    <property type="protein sequence ID" value="KAH3806193.1"/>
    <property type="molecule type" value="Genomic_DNA"/>
</dbReference>
<gene>
    <name evidence="2" type="ORF">DPMN_134510</name>
</gene>
<keyword evidence="1" id="KW-0732">Signal</keyword>
<reference evidence="2" key="1">
    <citation type="journal article" date="2019" name="bioRxiv">
        <title>The Genome of the Zebra Mussel, Dreissena polymorpha: A Resource for Invasive Species Research.</title>
        <authorList>
            <person name="McCartney M.A."/>
            <person name="Auch B."/>
            <person name="Kono T."/>
            <person name="Mallez S."/>
            <person name="Zhang Y."/>
            <person name="Obille A."/>
            <person name="Becker A."/>
            <person name="Abrahante J.E."/>
            <person name="Garbe J."/>
            <person name="Badalamenti J.P."/>
            <person name="Herman A."/>
            <person name="Mangelson H."/>
            <person name="Liachko I."/>
            <person name="Sullivan S."/>
            <person name="Sone E.D."/>
            <person name="Koren S."/>
            <person name="Silverstein K.A.T."/>
            <person name="Beckman K.B."/>
            <person name="Gohl D.M."/>
        </authorList>
    </citation>
    <scope>NUCLEOTIDE SEQUENCE</scope>
    <source>
        <strain evidence="2">Duluth1</strain>
        <tissue evidence="2">Whole animal</tissue>
    </source>
</reference>